<evidence type="ECO:0000313" key="4">
    <source>
        <dbReference type="Proteomes" id="UP000629287"/>
    </source>
</evidence>
<dbReference type="SUPFAM" id="SSF48264">
    <property type="entry name" value="Cytochrome P450"/>
    <property type="match status" value="1"/>
</dbReference>
<evidence type="ECO:0000256" key="2">
    <source>
        <dbReference type="RuleBase" id="RU000461"/>
    </source>
</evidence>
<accession>A0A8I0PFE6</accession>
<dbReference type="EMBL" id="JADBGF010000001">
    <property type="protein sequence ID" value="MBE1601591.1"/>
    <property type="molecule type" value="Genomic_DNA"/>
</dbReference>
<dbReference type="GeneID" id="24307709"/>
<dbReference type="GO" id="GO:0004497">
    <property type="term" value="F:monooxygenase activity"/>
    <property type="evidence" value="ECO:0007669"/>
    <property type="project" value="UniProtKB-KW"/>
</dbReference>
<keyword evidence="4" id="KW-1185">Reference proteome</keyword>
<dbReference type="GO" id="GO:0020037">
    <property type="term" value="F:heme binding"/>
    <property type="evidence" value="ECO:0007669"/>
    <property type="project" value="InterPro"/>
</dbReference>
<keyword evidence="2" id="KW-0408">Iron</keyword>
<dbReference type="CDD" id="cd11034">
    <property type="entry name" value="P450cin-like"/>
    <property type="match status" value="1"/>
</dbReference>
<dbReference type="Pfam" id="PF00067">
    <property type="entry name" value="p450"/>
    <property type="match status" value="2"/>
</dbReference>
<dbReference type="InterPro" id="IPR001128">
    <property type="entry name" value="Cyt_P450"/>
</dbReference>
<keyword evidence="2" id="KW-0479">Metal-binding</keyword>
<dbReference type="InterPro" id="IPR017972">
    <property type="entry name" value="Cyt_P450_CS"/>
</dbReference>
<gene>
    <name evidence="3" type="ORF">H4687_007720</name>
</gene>
<dbReference type="OrthoDB" id="3599725at2"/>
<dbReference type="PROSITE" id="PS00086">
    <property type="entry name" value="CYTOCHROME_P450"/>
    <property type="match status" value="1"/>
</dbReference>
<dbReference type="Gene3D" id="1.10.630.10">
    <property type="entry name" value="Cytochrome P450"/>
    <property type="match status" value="1"/>
</dbReference>
<evidence type="ECO:0000313" key="3">
    <source>
        <dbReference type="EMBL" id="MBE1601591.1"/>
    </source>
</evidence>
<dbReference type="AlphaFoldDB" id="A0A8I0PFE6"/>
<keyword evidence="2" id="KW-0349">Heme</keyword>
<dbReference type="PANTHER" id="PTHR46696">
    <property type="entry name" value="P450, PUTATIVE (EUROFUNG)-RELATED"/>
    <property type="match status" value="1"/>
</dbReference>
<reference evidence="3 4" key="1">
    <citation type="submission" date="2020-10" db="EMBL/GenBank/DDBJ databases">
        <title>Sequencing the genomes of 1000 actinobacteria strains.</title>
        <authorList>
            <person name="Klenk H.-P."/>
        </authorList>
    </citation>
    <scope>NUCLEOTIDE SEQUENCE [LARGE SCALE GENOMIC DNA]</scope>
    <source>
        <strain evidence="3 4">DSM 41803</strain>
    </source>
</reference>
<dbReference type="PRINTS" id="PR00385">
    <property type="entry name" value="P450"/>
</dbReference>
<dbReference type="InterPro" id="IPR002397">
    <property type="entry name" value="Cyt_P450_B"/>
</dbReference>
<organism evidence="3 4">
    <name type="scientific">Streptomyces stelliscabiei</name>
    <dbReference type="NCBI Taxonomy" id="146820"/>
    <lineage>
        <taxon>Bacteria</taxon>
        <taxon>Bacillati</taxon>
        <taxon>Actinomycetota</taxon>
        <taxon>Actinomycetes</taxon>
        <taxon>Kitasatosporales</taxon>
        <taxon>Streptomycetaceae</taxon>
        <taxon>Streptomyces</taxon>
    </lineage>
</organism>
<evidence type="ECO:0000256" key="1">
    <source>
        <dbReference type="ARBA" id="ARBA00010617"/>
    </source>
</evidence>
<comment type="similarity">
    <text evidence="1 2">Belongs to the cytochrome P450 family.</text>
</comment>
<dbReference type="PRINTS" id="PR00359">
    <property type="entry name" value="BP450"/>
</dbReference>
<comment type="caution">
    <text evidence="3">The sequence shown here is derived from an EMBL/GenBank/DDBJ whole genome shotgun (WGS) entry which is preliminary data.</text>
</comment>
<sequence>MDVTKSIDEHVKHFDIRDTAFDDPELVYKVYEAMRTIGAIVPTDQLDFSGRFKETLQVIGYAECHQLLKDWRRVSNDPRKAFDNLSEIERRSDLPVDDSATPISTDPPVQKELRKVLSPSFTPERMVALEPKVRAVANRLIDEFIEEGKGDLADFSWKLPSEILFAEFLGFPAELLGEALAAQGASLLASDAAERDQSAARVFELIADVLKERVGQPPRDDIIDGLLNSEIGGRPLTVGERMANATLLVAASLETTSNALSAAYYWLAHHPAERSRLVADPSLLPAAVEEFVRYSGSVHGLPRYITADVEICGYGFKRGDAVIVNYAAANRDENEFADAGKCIIDREPNRHLGFGFGTHRCLGAPLARLELRVGFSEVLRRLPDYRIANEDTCEFSGSSFTRGYQALPVAFTPGRREHS</sequence>
<dbReference type="Proteomes" id="UP000629287">
    <property type="component" value="Unassembled WGS sequence"/>
</dbReference>
<dbReference type="InterPro" id="IPR036396">
    <property type="entry name" value="Cyt_P450_sf"/>
</dbReference>
<keyword evidence="2" id="KW-0503">Monooxygenase</keyword>
<dbReference type="GO" id="GO:0005506">
    <property type="term" value="F:iron ion binding"/>
    <property type="evidence" value="ECO:0007669"/>
    <property type="project" value="InterPro"/>
</dbReference>
<dbReference type="GO" id="GO:0016705">
    <property type="term" value="F:oxidoreductase activity, acting on paired donors, with incorporation or reduction of molecular oxygen"/>
    <property type="evidence" value="ECO:0007669"/>
    <property type="project" value="InterPro"/>
</dbReference>
<dbReference type="RefSeq" id="WP_012999329.1">
    <property type="nucleotide sequence ID" value="NZ_JADBGF010000001.1"/>
</dbReference>
<proteinExistence type="inferred from homology"/>
<dbReference type="PANTHER" id="PTHR46696:SF6">
    <property type="entry name" value="P450, PUTATIVE (EUROFUNG)-RELATED"/>
    <property type="match status" value="1"/>
</dbReference>
<protein>
    <submittedName>
        <fullName evidence="3">Cytochrome P450</fullName>
    </submittedName>
</protein>
<keyword evidence="2" id="KW-0560">Oxidoreductase</keyword>
<name>A0A8I0PFE6_9ACTN</name>